<feature type="compositionally biased region" description="Polar residues" evidence="1">
    <location>
        <begin position="221"/>
        <end position="233"/>
    </location>
</feature>
<accession>A0A7I8X3F3</accession>
<reference evidence="3" key="1">
    <citation type="submission" date="2020-09" db="EMBL/GenBank/DDBJ databases">
        <authorList>
            <person name="Kikuchi T."/>
        </authorList>
    </citation>
    <scope>NUCLEOTIDE SEQUENCE</scope>
    <source>
        <strain evidence="3">Ka4C1</strain>
    </source>
</reference>
<protein>
    <submittedName>
        <fullName evidence="3">(pine wood nematode) hypothetical protein</fullName>
    </submittedName>
</protein>
<feature type="region of interest" description="Disordered" evidence="1">
    <location>
        <begin position="157"/>
        <end position="233"/>
    </location>
</feature>
<evidence type="ECO:0000256" key="2">
    <source>
        <dbReference type="SAM" id="Phobius"/>
    </source>
</evidence>
<sequence>MDTTIFLLVILAGIITGILLPFLFILFCICVVWPRYNGPPCPNDGENLIHSGQRQDWDNSPSSDCQITSPGVEEGLTRSETNPIITSKMPLEINPMTISTSTEISSSPTTDYYFLPLTMAVLLILFWNLALTGFWFSVAAAGVKRTRDWWKQRALENREAKSSGNVQDKNETGSVEYEKVNQESGTKILKKKVRESVNAPNAPKTPDNRGGRKRSSGNRKTNPAQDQLPSLKS</sequence>
<dbReference type="OrthoDB" id="10563187at2759"/>
<feature type="transmembrane region" description="Helical" evidence="2">
    <location>
        <begin position="7"/>
        <end position="34"/>
    </location>
</feature>
<dbReference type="Proteomes" id="UP000582659">
    <property type="component" value="Unassembled WGS sequence"/>
</dbReference>
<feature type="compositionally biased region" description="Basic and acidic residues" evidence="1">
    <location>
        <begin position="168"/>
        <end position="181"/>
    </location>
</feature>
<keyword evidence="2" id="KW-0812">Transmembrane</keyword>
<dbReference type="EMBL" id="CAJFDI010000006">
    <property type="protein sequence ID" value="CAD5233255.1"/>
    <property type="molecule type" value="Genomic_DNA"/>
</dbReference>
<name>A0A7I8X3F3_BURXY</name>
<evidence type="ECO:0000313" key="4">
    <source>
        <dbReference type="Proteomes" id="UP000659654"/>
    </source>
</evidence>
<organism evidence="3 4">
    <name type="scientific">Bursaphelenchus xylophilus</name>
    <name type="common">Pinewood nematode worm</name>
    <name type="synonym">Aphelenchoides xylophilus</name>
    <dbReference type="NCBI Taxonomy" id="6326"/>
    <lineage>
        <taxon>Eukaryota</taxon>
        <taxon>Metazoa</taxon>
        <taxon>Ecdysozoa</taxon>
        <taxon>Nematoda</taxon>
        <taxon>Chromadorea</taxon>
        <taxon>Rhabditida</taxon>
        <taxon>Tylenchina</taxon>
        <taxon>Tylenchomorpha</taxon>
        <taxon>Aphelenchoidea</taxon>
        <taxon>Aphelenchoididae</taxon>
        <taxon>Bursaphelenchus</taxon>
    </lineage>
</organism>
<dbReference type="Proteomes" id="UP000659654">
    <property type="component" value="Unassembled WGS sequence"/>
</dbReference>
<gene>
    <name evidence="3" type="ORF">BXYJ_LOCUS13346</name>
</gene>
<keyword evidence="2" id="KW-1133">Transmembrane helix</keyword>
<dbReference type="EMBL" id="CAJFCV020000006">
    <property type="protein sequence ID" value="CAG9128014.1"/>
    <property type="molecule type" value="Genomic_DNA"/>
</dbReference>
<keyword evidence="4" id="KW-1185">Reference proteome</keyword>
<dbReference type="SMR" id="A0A7I8X3F3"/>
<proteinExistence type="predicted"/>
<dbReference type="AlphaFoldDB" id="A0A7I8X3F3"/>
<keyword evidence="2" id="KW-0472">Membrane</keyword>
<feature type="transmembrane region" description="Helical" evidence="2">
    <location>
        <begin position="113"/>
        <end position="143"/>
    </location>
</feature>
<evidence type="ECO:0000313" key="3">
    <source>
        <dbReference type="EMBL" id="CAD5233255.1"/>
    </source>
</evidence>
<comment type="caution">
    <text evidence="3">The sequence shown here is derived from an EMBL/GenBank/DDBJ whole genome shotgun (WGS) entry which is preliminary data.</text>
</comment>
<evidence type="ECO:0000256" key="1">
    <source>
        <dbReference type="SAM" id="MobiDB-lite"/>
    </source>
</evidence>